<reference evidence="4 5" key="1">
    <citation type="submission" date="2021-05" db="EMBL/GenBank/DDBJ databases">
        <title>Kineosporia and Streptomyces sp. nov. two new marine actinobacteria isolated from Coral.</title>
        <authorList>
            <person name="Buangrab K."/>
            <person name="Sutthacheep M."/>
            <person name="Yeemin T."/>
            <person name="Harunari E."/>
            <person name="Igarashi Y."/>
            <person name="Kanchanasin P."/>
            <person name="Tanasupawat S."/>
            <person name="Phongsopitanun W."/>
        </authorList>
    </citation>
    <scope>NUCLEOTIDE SEQUENCE [LARGE SCALE GENOMIC DNA]</scope>
    <source>
        <strain evidence="4 5">J2-2</strain>
    </source>
</reference>
<dbReference type="Proteomes" id="UP001197247">
    <property type="component" value="Unassembled WGS sequence"/>
</dbReference>
<comment type="caution">
    <text evidence="4">The sequence shown here is derived from an EMBL/GenBank/DDBJ whole genome shotgun (WGS) entry which is preliminary data.</text>
</comment>
<sequence>MSTHLIETGTTTLVPGDGLVHRGPGVVLVLPALSPAQIPQAQALLGACGTAAADPSGRTTVLAVAGLLTRSGESGLPAFGLGLDTDRGLVVLLHDEAQAEVSPSGCVPVRLRGTDSLAWVERRFAGPVDGLQLWTTRSPHPIHPGTGSAATEGIPLGLSRGTLHGSGVLVTPADHGETARPAMVPDPADVTDPADLTVTAERRLVVPPREREAVPGDERPTQAGSEPAHPTRTMSHGLLRHQAHGSSLPATPHLGQPVHEPPEVQQVQQAQEVQRARVDGFPIQPHLWPYAEPGGEPVGDEKKHSAASFEDDPETGVMAPQPLRTPGGGIAVPRPNQAPIEGVLCARGHFTDPQAAYCAICGISMQQVSRQITRRPRPPLGVLVLDDGSSMTVDGDLIIGRDPASHPAVVAGDAKPMFLNDEVDGVSRVHARITLVDWTVCLTDEDSANGTYVTDPRVDPQGRQPVRGEVPVALASGSVIRIGRRTITFDAFHSAGE</sequence>
<dbReference type="Pfam" id="PF00498">
    <property type="entry name" value="FHA"/>
    <property type="match status" value="1"/>
</dbReference>
<evidence type="ECO:0000256" key="1">
    <source>
        <dbReference type="ARBA" id="ARBA00022553"/>
    </source>
</evidence>
<organism evidence="4 5">
    <name type="scientific">Kineosporia corallincola</name>
    <dbReference type="NCBI Taxonomy" id="2835133"/>
    <lineage>
        <taxon>Bacteria</taxon>
        <taxon>Bacillati</taxon>
        <taxon>Actinomycetota</taxon>
        <taxon>Actinomycetes</taxon>
        <taxon>Kineosporiales</taxon>
        <taxon>Kineosporiaceae</taxon>
        <taxon>Kineosporia</taxon>
    </lineage>
</organism>
<dbReference type="SUPFAM" id="SSF49879">
    <property type="entry name" value="SMAD/FHA domain"/>
    <property type="match status" value="1"/>
</dbReference>
<keyword evidence="5" id="KW-1185">Reference proteome</keyword>
<proteinExistence type="predicted"/>
<dbReference type="RefSeq" id="WP_214158257.1">
    <property type="nucleotide sequence ID" value="NZ_JAHBAY010000010.1"/>
</dbReference>
<protein>
    <submittedName>
        <fullName evidence="4">FHA domain-containing protein</fullName>
    </submittedName>
</protein>
<dbReference type="EMBL" id="JAHBAY010000010">
    <property type="protein sequence ID" value="MBT0771891.1"/>
    <property type="molecule type" value="Genomic_DNA"/>
</dbReference>
<keyword evidence="1" id="KW-0597">Phosphoprotein</keyword>
<dbReference type="CDD" id="cd00060">
    <property type="entry name" value="FHA"/>
    <property type="match status" value="1"/>
</dbReference>
<dbReference type="InterPro" id="IPR008984">
    <property type="entry name" value="SMAD_FHA_dom_sf"/>
</dbReference>
<feature type="domain" description="FHA" evidence="3">
    <location>
        <begin position="397"/>
        <end position="458"/>
    </location>
</feature>
<evidence type="ECO:0000313" key="5">
    <source>
        <dbReference type="Proteomes" id="UP001197247"/>
    </source>
</evidence>
<dbReference type="PROSITE" id="PS50006">
    <property type="entry name" value="FHA_DOMAIN"/>
    <property type="match status" value="1"/>
</dbReference>
<dbReference type="SMART" id="SM00240">
    <property type="entry name" value="FHA"/>
    <property type="match status" value="1"/>
</dbReference>
<evidence type="ECO:0000259" key="3">
    <source>
        <dbReference type="PROSITE" id="PS50006"/>
    </source>
</evidence>
<feature type="compositionally biased region" description="Basic and acidic residues" evidence="2">
    <location>
        <begin position="208"/>
        <end position="220"/>
    </location>
</feature>
<evidence type="ECO:0000256" key="2">
    <source>
        <dbReference type="SAM" id="MobiDB-lite"/>
    </source>
</evidence>
<feature type="region of interest" description="Disordered" evidence="2">
    <location>
        <begin position="294"/>
        <end position="333"/>
    </location>
</feature>
<accession>A0ABS5TLD4</accession>
<evidence type="ECO:0000313" key="4">
    <source>
        <dbReference type="EMBL" id="MBT0771891.1"/>
    </source>
</evidence>
<name>A0ABS5TLD4_9ACTN</name>
<dbReference type="InterPro" id="IPR000253">
    <property type="entry name" value="FHA_dom"/>
</dbReference>
<feature type="region of interest" description="Disordered" evidence="2">
    <location>
        <begin position="208"/>
        <end position="233"/>
    </location>
</feature>
<gene>
    <name evidence="4" type="ORF">KIH74_23320</name>
</gene>
<dbReference type="Gene3D" id="2.60.200.20">
    <property type="match status" value="1"/>
</dbReference>